<reference evidence="2 3" key="1">
    <citation type="submission" date="2019-01" db="EMBL/GenBank/DDBJ databases">
        <authorList>
            <person name="Sayadi A."/>
        </authorList>
    </citation>
    <scope>NUCLEOTIDE SEQUENCE [LARGE SCALE GENOMIC DNA]</scope>
</reference>
<dbReference type="Proteomes" id="UP000410492">
    <property type="component" value="Unassembled WGS sequence"/>
</dbReference>
<feature type="region of interest" description="Disordered" evidence="1">
    <location>
        <begin position="84"/>
        <end position="153"/>
    </location>
</feature>
<evidence type="ECO:0000313" key="2">
    <source>
        <dbReference type="EMBL" id="VEN58085.1"/>
    </source>
</evidence>
<dbReference type="EMBL" id="CAACVG010011444">
    <property type="protein sequence ID" value="VEN58085.1"/>
    <property type="molecule type" value="Genomic_DNA"/>
</dbReference>
<feature type="compositionally biased region" description="Polar residues" evidence="1">
    <location>
        <begin position="229"/>
        <end position="241"/>
    </location>
</feature>
<proteinExistence type="predicted"/>
<feature type="region of interest" description="Disordered" evidence="1">
    <location>
        <begin position="229"/>
        <end position="276"/>
    </location>
</feature>
<evidence type="ECO:0000313" key="3">
    <source>
        <dbReference type="Proteomes" id="UP000410492"/>
    </source>
</evidence>
<organism evidence="2 3">
    <name type="scientific">Callosobruchus maculatus</name>
    <name type="common">Southern cowpea weevil</name>
    <name type="synonym">Pulse bruchid</name>
    <dbReference type="NCBI Taxonomy" id="64391"/>
    <lineage>
        <taxon>Eukaryota</taxon>
        <taxon>Metazoa</taxon>
        <taxon>Ecdysozoa</taxon>
        <taxon>Arthropoda</taxon>
        <taxon>Hexapoda</taxon>
        <taxon>Insecta</taxon>
        <taxon>Pterygota</taxon>
        <taxon>Neoptera</taxon>
        <taxon>Endopterygota</taxon>
        <taxon>Coleoptera</taxon>
        <taxon>Polyphaga</taxon>
        <taxon>Cucujiformia</taxon>
        <taxon>Chrysomeloidea</taxon>
        <taxon>Chrysomelidae</taxon>
        <taxon>Bruchinae</taxon>
        <taxon>Bruchini</taxon>
        <taxon>Callosobruchus</taxon>
    </lineage>
</organism>
<protein>
    <submittedName>
        <fullName evidence="2">Uncharacterized protein</fullName>
    </submittedName>
</protein>
<accession>A0A653DD05</accession>
<feature type="compositionally biased region" description="Polar residues" evidence="1">
    <location>
        <begin position="258"/>
        <end position="270"/>
    </location>
</feature>
<feature type="compositionally biased region" description="Low complexity" evidence="1">
    <location>
        <begin position="113"/>
        <end position="125"/>
    </location>
</feature>
<feature type="non-terminal residue" evidence="2">
    <location>
        <position position="1"/>
    </location>
</feature>
<name>A0A653DD05_CALMS</name>
<dbReference type="AlphaFoldDB" id="A0A653DD05"/>
<sequence length="334" mass="37938">TLHNAPENEVDFSTTQPQPEQIFEHQTVIVTTLPPTTIPSTTTTAEETSTTKVTKSRGRPMKYNTANRPRFSVKDYRQRLNQYTSTTPSTTTDFVRTSSDGPKIRFPGRLRTRPTATTTTTTTPAYSRDDEGNTEPIFRRKFKPKDPRHQISTTENPSANIITETSVKAVNPRLRPFGRFRTTTESSENKVSIKSDLFNIARRRNSFNSRNKLRNKNVTDDATTVNGIESTEPVTTQSPVEENQDEEISTRMHRRTTEPSTLSTESNTEVVSEDDYSQRVSELTSSFKNEGYFKSVSTNTRRIPSHFAISTEDPILPIEAFFPNIKEKENNKEV</sequence>
<feature type="region of interest" description="Disordered" evidence="1">
    <location>
        <begin position="34"/>
        <end position="65"/>
    </location>
</feature>
<keyword evidence="3" id="KW-1185">Reference proteome</keyword>
<gene>
    <name evidence="2" type="ORF">CALMAC_LOCUS16531</name>
</gene>
<evidence type="ECO:0000256" key="1">
    <source>
        <dbReference type="SAM" id="MobiDB-lite"/>
    </source>
</evidence>
<dbReference type="OrthoDB" id="8193595at2759"/>
<feature type="compositionally biased region" description="Low complexity" evidence="1">
    <location>
        <begin position="34"/>
        <end position="53"/>
    </location>
</feature>